<dbReference type="Proteomes" id="UP000824023">
    <property type="component" value="Unassembled WGS sequence"/>
</dbReference>
<sequence length="271" mass="29026">MKIQNYLVGMCAALGLLLSSCEQDNENAVYGGSTMGVTFGFNSQSVSFPAEGYEGFDVEVMRAQADEAVTLPLSAVMLEQDAEGNTVQTPVPSTIQVPSSVSFAAGEKFTSFHVSVGDIESGVTYQLAVTMANEEYAPIDNISSKTISIYRDYTYSSIGMGMYVSSFFQGYGEVEVQKADQITWYKAIAPVEEGYDITFQVADDGRTVTVASQEIVSSYGQYGAVSVAGSGELENGVITVDLEFTVVLDGQVGTFGVFEEQLVLPEAMPTE</sequence>
<evidence type="ECO:0000313" key="1">
    <source>
        <dbReference type="EMBL" id="HIZ01812.1"/>
    </source>
</evidence>
<organism evidence="1 2">
    <name type="scientific">Candidatus Bacteroides merdipullorum</name>
    <dbReference type="NCBI Taxonomy" id="2838474"/>
    <lineage>
        <taxon>Bacteria</taxon>
        <taxon>Pseudomonadati</taxon>
        <taxon>Bacteroidota</taxon>
        <taxon>Bacteroidia</taxon>
        <taxon>Bacteroidales</taxon>
        <taxon>Bacteroidaceae</taxon>
        <taxon>Bacteroides</taxon>
    </lineage>
</organism>
<proteinExistence type="predicted"/>
<accession>A0A9D2A469</accession>
<name>A0A9D2A469_9BACE</name>
<gene>
    <name evidence="1" type="ORF">H9819_06105</name>
</gene>
<dbReference type="EMBL" id="DXCK01000087">
    <property type="protein sequence ID" value="HIZ01812.1"/>
    <property type="molecule type" value="Genomic_DNA"/>
</dbReference>
<evidence type="ECO:0000313" key="2">
    <source>
        <dbReference type="Proteomes" id="UP000824023"/>
    </source>
</evidence>
<reference evidence="1" key="1">
    <citation type="journal article" date="2021" name="PeerJ">
        <title>Extensive microbial diversity within the chicken gut microbiome revealed by metagenomics and culture.</title>
        <authorList>
            <person name="Gilroy R."/>
            <person name="Ravi A."/>
            <person name="Getino M."/>
            <person name="Pursley I."/>
            <person name="Horton D.L."/>
            <person name="Alikhan N.F."/>
            <person name="Baker D."/>
            <person name="Gharbi K."/>
            <person name="Hall N."/>
            <person name="Watson M."/>
            <person name="Adriaenssens E.M."/>
            <person name="Foster-Nyarko E."/>
            <person name="Jarju S."/>
            <person name="Secka A."/>
            <person name="Antonio M."/>
            <person name="Oren A."/>
            <person name="Chaudhuri R.R."/>
            <person name="La Ragione R."/>
            <person name="Hildebrand F."/>
            <person name="Pallen M.J."/>
        </authorList>
    </citation>
    <scope>NUCLEOTIDE SEQUENCE</scope>
    <source>
        <strain evidence="1">ChiHjej12B11-24981</strain>
    </source>
</reference>
<comment type="caution">
    <text evidence="1">The sequence shown here is derived from an EMBL/GenBank/DDBJ whole genome shotgun (WGS) entry which is preliminary data.</text>
</comment>
<dbReference type="PROSITE" id="PS51257">
    <property type="entry name" value="PROKAR_LIPOPROTEIN"/>
    <property type="match status" value="1"/>
</dbReference>
<dbReference type="AlphaFoldDB" id="A0A9D2A469"/>
<reference evidence="1" key="2">
    <citation type="submission" date="2021-04" db="EMBL/GenBank/DDBJ databases">
        <authorList>
            <person name="Gilroy R."/>
        </authorList>
    </citation>
    <scope>NUCLEOTIDE SEQUENCE</scope>
    <source>
        <strain evidence="1">ChiHjej12B11-24981</strain>
    </source>
</reference>
<protein>
    <submittedName>
        <fullName evidence="1">Uncharacterized protein</fullName>
    </submittedName>
</protein>